<keyword evidence="2" id="KW-1185">Reference proteome</keyword>
<name>A0A1Q2CU40_9ACTN</name>
<reference evidence="1 2" key="1">
    <citation type="journal article" date="2008" name="Int. J. Syst. Evol. Microbiol.">
        <title>Tessaracoccus flavescens sp. nov., isolated from marine sediment.</title>
        <authorList>
            <person name="Lee D.W."/>
            <person name="Lee S.D."/>
        </authorList>
    </citation>
    <scope>NUCLEOTIDE SEQUENCE [LARGE SCALE GENOMIC DNA]</scope>
    <source>
        <strain evidence="1 2">SST-39T</strain>
    </source>
</reference>
<dbReference type="STRING" id="399497.BW733_00930"/>
<evidence type="ECO:0000313" key="1">
    <source>
        <dbReference type="EMBL" id="AQP49610.1"/>
    </source>
</evidence>
<dbReference type="AlphaFoldDB" id="A0A1Q2CU40"/>
<gene>
    <name evidence="1" type="ORF">BW733_00930</name>
</gene>
<dbReference type="Proteomes" id="UP000188235">
    <property type="component" value="Chromosome"/>
</dbReference>
<dbReference type="KEGG" id="tfa:BW733_00930"/>
<accession>A0A1Q2CU40</accession>
<dbReference type="EMBL" id="CP019607">
    <property type="protein sequence ID" value="AQP49610.1"/>
    <property type="molecule type" value="Genomic_DNA"/>
</dbReference>
<protein>
    <submittedName>
        <fullName evidence="1">Uncharacterized protein</fullName>
    </submittedName>
</protein>
<sequence>MPGPDYDLHKLGWRAFQDLCAVVLQETLGQAFTAFADTNDAGQDGAFHGLWAATGEKPVTELEDFATTAMPVVVQCKFSVEPSGTLAPSDL</sequence>
<organism evidence="1 2">
    <name type="scientific">Tessaracoccus flavescens</name>
    <dbReference type="NCBI Taxonomy" id="399497"/>
    <lineage>
        <taxon>Bacteria</taxon>
        <taxon>Bacillati</taxon>
        <taxon>Actinomycetota</taxon>
        <taxon>Actinomycetes</taxon>
        <taxon>Propionibacteriales</taxon>
        <taxon>Propionibacteriaceae</taxon>
        <taxon>Tessaracoccus</taxon>
    </lineage>
</organism>
<evidence type="ECO:0000313" key="2">
    <source>
        <dbReference type="Proteomes" id="UP000188235"/>
    </source>
</evidence>
<proteinExistence type="predicted"/>